<dbReference type="Pfam" id="PF13563">
    <property type="entry name" value="2_5_RNA_ligase2"/>
    <property type="match status" value="1"/>
</dbReference>
<keyword evidence="1" id="KW-0436">Ligase</keyword>
<dbReference type="SUPFAM" id="SSF55144">
    <property type="entry name" value="LigT-like"/>
    <property type="match status" value="1"/>
</dbReference>
<dbReference type="Gene3D" id="3.90.1140.10">
    <property type="entry name" value="Cyclic phosphodiesterase"/>
    <property type="match status" value="1"/>
</dbReference>
<sequence>MFLNCSTSVIPTLTGDYPEWHCGREYYSLWYIHIEHPELLAYLDQLRSEFSDFLYAPNSRQFHITLFVCGFLTQHKPVRDDDFNLVAMQQHLQTLIAQRPKKIKLKTGRINSFESALFVEVMDDSNLLKQIRHLFQETANEIAPLTYHPHLTLGLYSHSFKSDLIFKHIQNIEQQSFEFSVDQITFGWYQAQVLQGPLYPLQQFKLENA</sequence>
<reference evidence="1 2" key="1">
    <citation type="submission" date="2016-08" db="EMBL/GenBank/DDBJ databases">
        <authorList>
            <person name="Seilhamer J.J."/>
        </authorList>
    </citation>
    <scope>NUCLEOTIDE SEQUENCE [LARGE SCALE GENOMIC DNA]</scope>
    <source>
        <strain evidence="1 2">ANC 4874</strain>
    </source>
</reference>
<accession>A0A1C4GY33</accession>
<dbReference type="GO" id="GO:0016874">
    <property type="term" value="F:ligase activity"/>
    <property type="evidence" value="ECO:0007669"/>
    <property type="project" value="UniProtKB-KW"/>
</dbReference>
<name>A0A1C4GY33_9GAMM</name>
<gene>
    <name evidence="1" type="ORF">GA0116959_11296</name>
</gene>
<dbReference type="Proteomes" id="UP000243661">
    <property type="component" value="Unassembled WGS sequence"/>
</dbReference>
<proteinExistence type="predicted"/>
<dbReference type="OrthoDB" id="5540889at2"/>
<dbReference type="InterPro" id="IPR009097">
    <property type="entry name" value="Cyclic_Pdiesterase"/>
</dbReference>
<dbReference type="AlphaFoldDB" id="A0A1C4GY33"/>
<organism evidence="1 2">
    <name type="scientific">Acinetobacter albensis</name>
    <dbReference type="NCBI Taxonomy" id="1673609"/>
    <lineage>
        <taxon>Bacteria</taxon>
        <taxon>Pseudomonadati</taxon>
        <taxon>Pseudomonadota</taxon>
        <taxon>Gammaproteobacteria</taxon>
        <taxon>Moraxellales</taxon>
        <taxon>Moraxellaceae</taxon>
        <taxon>Acinetobacter</taxon>
    </lineage>
</organism>
<dbReference type="EMBL" id="FMBK01000012">
    <property type="protein sequence ID" value="SCC72823.1"/>
    <property type="molecule type" value="Genomic_DNA"/>
</dbReference>
<evidence type="ECO:0000313" key="1">
    <source>
        <dbReference type="EMBL" id="SCC72823.1"/>
    </source>
</evidence>
<dbReference type="RefSeq" id="WP_092720745.1">
    <property type="nucleotide sequence ID" value="NZ_FMBK01000012.1"/>
</dbReference>
<evidence type="ECO:0000313" key="2">
    <source>
        <dbReference type="Proteomes" id="UP000243661"/>
    </source>
</evidence>
<protein>
    <submittedName>
        <fullName evidence="1">2'-5' RNA ligase</fullName>
    </submittedName>
</protein>